<feature type="region of interest" description="Disordered" evidence="1">
    <location>
        <begin position="40"/>
        <end position="68"/>
    </location>
</feature>
<evidence type="ECO:0000313" key="2">
    <source>
        <dbReference type="EMBL" id="KAL1278474.1"/>
    </source>
</evidence>
<comment type="caution">
    <text evidence="2">The sequence shown here is derived from an EMBL/GenBank/DDBJ whole genome shotgun (WGS) entry which is preliminary data.</text>
</comment>
<reference evidence="2 3" key="1">
    <citation type="submission" date="2023-09" db="EMBL/GenBank/DDBJ databases">
        <authorList>
            <person name="Wang M."/>
        </authorList>
    </citation>
    <scope>NUCLEOTIDE SEQUENCE [LARGE SCALE GENOMIC DNA]</scope>
    <source>
        <strain evidence="2">GT-2023</strain>
        <tissue evidence="2">Liver</tissue>
    </source>
</reference>
<proteinExistence type="predicted"/>
<sequence length="68" mass="7693">MQEWLPQVSVPDSLHLNSSPCLMFIGHASERVGDEKGTLHYRAGSSEDQERMSSRTTTRKTNKPDLTF</sequence>
<name>A0ABR3NN79_9TELE</name>
<protein>
    <submittedName>
        <fullName evidence="2">Uncharacterized protein</fullName>
    </submittedName>
</protein>
<dbReference type="EMBL" id="JAYMGO010000003">
    <property type="protein sequence ID" value="KAL1278474.1"/>
    <property type="molecule type" value="Genomic_DNA"/>
</dbReference>
<accession>A0ABR3NN79</accession>
<dbReference type="Proteomes" id="UP001558613">
    <property type="component" value="Unassembled WGS sequence"/>
</dbReference>
<evidence type="ECO:0000313" key="3">
    <source>
        <dbReference type="Proteomes" id="UP001558613"/>
    </source>
</evidence>
<evidence type="ECO:0000256" key="1">
    <source>
        <dbReference type="SAM" id="MobiDB-lite"/>
    </source>
</evidence>
<organism evidence="2 3">
    <name type="scientific">Cirrhinus molitorella</name>
    <name type="common">mud carp</name>
    <dbReference type="NCBI Taxonomy" id="172907"/>
    <lineage>
        <taxon>Eukaryota</taxon>
        <taxon>Metazoa</taxon>
        <taxon>Chordata</taxon>
        <taxon>Craniata</taxon>
        <taxon>Vertebrata</taxon>
        <taxon>Euteleostomi</taxon>
        <taxon>Actinopterygii</taxon>
        <taxon>Neopterygii</taxon>
        <taxon>Teleostei</taxon>
        <taxon>Ostariophysi</taxon>
        <taxon>Cypriniformes</taxon>
        <taxon>Cyprinidae</taxon>
        <taxon>Labeoninae</taxon>
        <taxon>Labeonini</taxon>
        <taxon>Cirrhinus</taxon>
    </lineage>
</organism>
<gene>
    <name evidence="2" type="ORF">QQF64_025147</name>
</gene>
<keyword evidence="3" id="KW-1185">Reference proteome</keyword>